<protein>
    <submittedName>
        <fullName evidence="6">Putative histidine kinase</fullName>
    </submittedName>
</protein>
<sequence length="127" mass="13156">MILRFPSSHAFFEQDLEMPVMDGLSCVKRVRALQGDGSLAGHVPIIAVTANARSEQISAALDAGMDLVITKPFRIPELLPQMDALLGRMAERKREQQQGKGEGGGGHGGAKGGEDGGGGSKVDSGGG</sequence>
<gene>
    <name evidence="6" type="ORF">UCDDS831_g06078</name>
</gene>
<feature type="modified residue" description="4-aspartylphosphate" evidence="3">
    <location>
        <position position="15"/>
    </location>
</feature>
<dbReference type="PANTHER" id="PTHR45339:SF1">
    <property type="entry name" value="HYBRID SIGNAL TRANSDUCTION HISTIDINE KINASE J"/>
    <property type="match status" value="1"/>
</dbReference>
<dbReference type="InterPro" id="IPR001789">
    <property type="entry name" value="Sig_transdc_resp-reg_receiver"/>
</dbReference>
<evidence type="ECO:0000256" key="3">
    <source>
        <dbReference type="PROSITE-ProRule" id="PRU00169"/>
    </source>
</evidence>
<name>A0A0G2E7G2_9PEZI</name>
<dbReference type="GO" id="GO:0016301">
    <property type="term" value="F:kinase activity"/>
    <property type="evidence" value="ECO:0007669"/>
    <property type="project" value="UniProtKB-KW"/>
</dbReference>
<accession>A0A0G2E7G2</accession>
<keyword evidence="2" id="KW-0902">Two-component regulatory system</keyword>
<keyword evidence="1 3" id="KW-0597">Phosphoprotein</keyword>
<evidence type="ECO:0000259" key="5">
    <source>
        <dbReference type="PROSITE" id="PS50110"/>
    </source>
</evidence>
<evidence type="ECO:0000256" key="2">
    <source>
        <dbReference type="ARBA" id="ARBA00023012"/>
    </source>
</evidence>
<organism evidence="6 7">
    <name type="scientific">Diplodia seriata</name>
    <dbReference type="NCBI Taxonomy" id="420778"/>
    <lineage>
        <taxon>Eukaryota</taxon>
        <taxon>Fungi</taxon>
        <taxon>Dikarya</taxon>
        <taxon>Ascomycota</taxon>
        <taxon>Pezizomycotina</taxon>
        <taxon>Dothideomycetes</taxon>
        <taxon>Dothideomycetes incertae sedis</taxon>
        <taxon>Botryosphaeriales</taxon>
        <taxon>Botryosphaeriaceae</taxon>
        <taxon>Diplodia</taxon>
    </lineage>
</organism>
<dbReference type="Proteomes" id="UP000034182">
    <property type="component" value="Unassembled WGS sequence"/>
</dbReference>
<feature type="compositionally biased region" description="Gly residues" evidence="4">
    <location>
        <begin position="100"/>
        <end position="127"/>
    </location>
</feature>
<feature type="region of interest" description="Disordered" evidence="4">
    <location>
        <begin position="86"/>
        <end position="127"/>
    </location>
</feature>
<evidence type="ECO:0000313" key="6">
    <source>
        <dbReference type="EMBL" id="KKY18286.1"/>
    </source>
</evidence>
<feature type="domain" description="Response regulatory" evidence="5">
    <location>
        <begin position="1"/>
        <end position="86"/>
    </location>
</feature>
<keyword evidence="6" id="KW-0808">Transferase</keyword>
<dbReference type="PANTHER" id="PTHR45339">
    <property type="entry name" value="HYBRID SIGNAL TRANSDUCTION HISTIDINE KINASE J"/>
    <property type="match status" value="1"/>
</dbReference>
<evidence type="ECO:0000256" key="1">
    <source>
        <dbReference type="ARBA" id="ARBA00022553"/>
    </source>
</evidence>
<comment type="caution">
    <text evidence="6">The sequence shown here is derived from an EMBL/GenBank/DDBJ whole genome shotgun (WGS) entry which is preliminary data.</text>
</comment>
<dbReference type="Pfam" id="PF00072">
    <property type="entry name" value="Response_reg"/>
    <property type="match status" value="1"/>
</dbReference>
<evidence type="ECO:0000313" key="7">
    <source>
        <dbReference type="Proteomes" id="UP000034182"/>
    </source>
</evidence>
<reference evidence="6 7" key="2">
    <citation type="submission" date="2015-05" db="EMBL/GenBank/DDBJ databases">
        <title>Distinctive expansion of gene families associated with plant cell wall degradation and secondary metabolism in the genomes of grapevine trunk pathogens.</title>
        <authorList>
            <person name="Lawrence D.P."/>
            <person name="Travadon R."/>
            <person name="Rolshausen P.E."/>
            <person name="Baumgartner K."/>
        </authorList>
    </citation>
    <scope>NUCLEOTIDE SEQUENCE [LARGE SCALE GENOMIC DNA]</scope>
    <source>
        <strain evidence="6">DS831</strain>
    </source>
</reference>
<dbReference type="GO" id="GO:0000160">
    <property type="term" value="P:phosphorelay signal transduction system"/>
    <property type="evidence" value="ECO:0007669"/>
    <property type="project" value="UniProtKB-KW"/>
</dbReference>
<reference evidence="6 7" key="1">
    <citation type="submission" date="2015-03" db="EMBL/GenBank/DDBJ databases">
        <authorList>
            <person name="Morales-Cruz A."/>
            <person name="Amrine K.C."/>
            <person name="Cantu D."/>
        </authorList>
    </citation>
    <scope>NUCLEOTIDE SEQUENCE [LARGE SCALE GENOMIC DNA]</scope>
    <source>
        <strain evidence="6">DS831</strain>
    </source>
</reference>
<dbReference type="SUPFAM" id="SSF52172">
    <property type="entry name" value="CheY-like"/>
    <property type="match status" value="1"/>
</dbReference>
<keyword evidence="6" id="KW-0418">Kinase</keyword>
<dbReference type="EMBL" id="LAQI01000133">
    <property type="protein sequence ID" value="KKY18286.1"/>
    <property type="molecule type" value="Genomic_DNA"/>
</dbReference>
<dbReference type="Gene3D" id="3.40.50.2300">
    <property type="match status" value="1"/>
</dbReference>
<dbReference type="PROSITE" id="PS50110">
    <property type="entry name" value="RESPONSE_REGULATORY"/>
    <property type="match status" value="1"/>
</dbReference>
<proteinExistence type="predicted"/>
<dbReference type="CDD" id="cd17546">
    <property type="entry name" value="REC_hyHK_CKI1_RcsC-like"/>
    <property type="match status" value="1"/>
</dbReference>
<dbReference type="AlphaFoldDB" id="A0A0G2E7G2"/>
<evidence type="ECO:0000256" key="4">
    <source>
        <dbReference type="SAM" id="MobiDB-lite"/>
    </source>
</evidence>
<dbReference type="InterPro" id="IPR011006">
    <property type="entry name" value="CheY-like_superfamily"/>
</dbReference>